<accession>A0AAW1RM02</accession>
<gene>
    <name evidence="5" type="ORF">WJX81_004588</name>
</gene>
<sequence>MEDQSLEELQGNLVEYRGQLQQVEQLLLSEPNNQEYEDLYNSITEIISLTEEVVKAQQSSAGAGPSSARGEAAARQAAMPSTSAPAADIITTAPTIQLSSILPSTVAQQIRSAQQKAALAGQAPPAWAIGAKCQAVYSLDGEWYEASVVGVTTAGDFVVKFAAYGNTEQVDRGNVRAPPEVEEVYRGVAAPARKAVTEEATVGDMPKWLEMKPTDDEKTRNKKKKLQKSWKSKLRFQRLDLETKQRQQSWLDFKKGKGAKKKTGFVTGALSKKGSMFSVPDAPGAKVGVIGSGKGMTDFQARGRHDYAAGDQR</sequence>
<feature type="domain" description="Tudor" evidence="4">
    <location>
        <begin position="126"/>
        <end position="185"/>
    </location>
</feature>
<protein>
    <recommendedName>
        <fullName evidence="4">Tudor domain-containing protein</fullName>
    </recommendedName>
</protein>
<evidence type="ECO:0000256" key="1">
    <source>
        <dbReference type="ARBA" id="ARBA00004123"/>
    </source>
</evidence>
<comment type="subcellular location">
    <subcellularLocation>
        <location evidence="1">Nucleus</location>
    </subcellularLocation>
</comment>
<dbReference type="PANTHER" id="PTHR13681:SF26">
    <property type="entry name" value="SURVIVAL OF MOTOR NEURON-RELATED-SPLICING FACTOR 30"/>
    <property type="match status" value="1"/>
</dbReference>
<dbReference type="PROSITE" id="PS50304">
    <property type="entry name" value="TUDOR"/>
    <property type="match status" value="1"/>
</dbReference>
<feature type="compositionally biased region" description="Basic and acidic residues" evidence="3">
    <location>
        <begin position="301"/>
        <end position="313"/>
    </location>
</feature>
<dbReference type="GO" id="GO:0005634">
    <property type="term" value="C:nucleus"/>
    <property type="evidence" value="ECO:0007669"/>
    <property type="project" value="UniProtKB-SubCell"/>
</dbReference>
<name>A0AAW1RM02_9CHLO</name>
<keyword evidence="6" id="KW-1185">Reference proteome</keyword>
<keyword evidence="2" id="KW-0539">Nucleus</keyword>
<evidence type="ECO:0000313" key="6">
    <source>
        <dbReference type="Proteomes" id="UP001445335"/>
    </source>
</evidence>
<dbReference type="PANTHER" id="PTHR13681">
    <property type="entry name" value="SURVIVAL OF MOTOR NEURON-RELATED-SPLICING FACTOR 30-RELATED"/>
    <property type="match status" value="1"/>
</dbReference>
<dbReference type="AlphaFoldDB" id="A0AAW1RM02"/>
<reference evidence="5 6" key="1">
    <citation type="journal article" date="2024" name="Nat. Commun.">
        <title>Phylogenomics reveals the evolutionary origins of lichenization in chlorophyte algae.</title>
        <authorList>
            <person name="Puginier C."/>
            <person name="Libourel C."/>
            <person name="Otte J."/>
            <person name="Skaloud P."/>
            <person name="Haon M."/>
            <person name="Grisel S."/>
            <person name="Petersen M."/>
            <person name="Berrin J.G."/>
            <person name="Delaux P.M."/>
            <person name="Dal Grande F."/>
            <person name="Keller J."/>
        </authorList>
    </citation>
    <scope>NUCLEOTIDE SEQUENCE [LARGE SCALE GENOMIC DNA]</scope>
    <source>
        <strain evidence="5 6">SAG 245.80</strain>
    </source>
</reference>
<dbReference type="Gene3D" id="2.30.30.140">
    <property type="match status" value="1"/>
</dbReference>
<dbReference type="InterPro" id="IPR002999">
    <property type="entry name" value="Tudor"/>
</dbReference>
<evidence type="ECO:0000256" key="2">
    <source>
        <dbReference type="ARBA" id="ARBA00023242"/>
    </source>
</evidence>
<comment type="caution">
    <text evidence="5">The sequence shown here is derived from an EMBL/GenBank/DDBJ whole genome shotgun (WGS) entry which is preliminary data.</text>
</comment>
<proteinExistence type="predicted"/>
<evidence type="ECO:0000256" key="3">
    <source>
        <dbReference type="SAM" id="MobiDB-lite"/>
    </source>
</evidence>
<feature type="region of interest" description="Disordered" evidence="3">
    <location>
        <begin position="281"/>
        <end position="313"/>
    </location>
</feature>
<dbReference type="SMART" id="SM00333">
    <property type="entry name" value="TUDOR"/>
    <property type="match status" value="1"/>
</dbReference>
<feature type="region of interest" description="Disordered" evidence="3">
    <location>
        <begin position="58"/>
        <end position="83"/>
    </location>
</feature>
<evidence type="ECO:0000313" key="5">
    <source>
        <dbReference type="EMBL" id="KAK9834302.1"/>
    </source>
</evidence>
<dbReference type="Proteomes" id="UP001445335">
    <property type="component" value="Unassembled WGS sequence"/>
</dbReference>
<dbReference type="CDD" id="cd21182">
    <property type="entry name" value="Tudor_SMN_SPF30-like"/>
    <property type="match status" value="1"/>
</dbReference>
<dbReference type="SUPFAM" id="SSF63748">
    <property type="entry name" value="Tudor/PWWP/MBT"/>
    <property type="match status" value="1"/>
</dbReference>
<dbReference type="Pfam" id="PF00567">
    <property type="entry name" value="TUDOR"/>
    <property type="match status" value="1"/>
</dbReference>
<evidence type="ECO:0000259" key="4">
    <source>
        <dbReference type="PROSITE" id="PS50304"/>
    </source>
</evidence>
<organism evidence="5 6">
    <name type="scientific">Elliptochloris bilobata</name>
    <dbReference type="NCBI Taxonomy" id="381761"/>
    <lineage>
        <taxon>Eukaryota</taxon>
        <taxon>Viridiplantae</taxon>
        <taxon>Chlorophyta</taxon>
        <taxon>core chlorophytes</taxon>
        <taxon>Trebouxiophyceae</taxon>
        <taxon>Trebouxiophyceae incertae sedis</taxon>
        <taxon>Elliptochloris clade</taxon>
        <taxon>Elliptochloris</taxon>
    </lineage>
</organism>
<dbReference type="EMBL" id="JALJOU010000032">
    <property type="protein sequence ID" value="KAK9834302.1"/>
    <property type="molecule type" value="Genomic_DNA"/>
</dbReference>